<proteinExistence type="predicted"/>
<comment type="caution">
    <text evidence="1">The sequence shown here is derived from an EMBL/GenBank/DDBJ whole genome shotgun (WGS) entry which is preliminary data.</text>
</comment>
<organism evidence="1">
    <name type="scientific">mine drainage metagenome</name>
    <dbReference type="NCBI Taxonomy" id="410659"/>
    <lineage>
        <taxon>unclassified sequences</taxon>
        <taxon>metagenomes</taxon>
        <taxon>ecological metagenomes</taxon>
    </lineage>
</organism>
<name>A0A1J5SCR9_9ZZZZ</name>
<protein>
    <submittedName>
        <fullName evidence="1">Uncharacterized protein</fullName>
    </submittedName>
</protein>
<evidence type="ECO:0000313" key="1">
    <source>
        <dbReference type="EMBL" id="OIR01848.1"/>
    </source>
</evidence>
<reference evidence="1" key="1">
    <citation type="submission" date="2016-10" db="EMBL/GenBank/DDBJ databases">
        <title>Sequence of Gallionella enrichment culture.</title>
        <authorList>
            <person name="Poehlein A."/>
            <person name="Muehling M."/>
            <person name="Daniel R."/>
        </authorList>
    </citation>
    <scope>NUCLEOTIDE SEQUENCE</scope>
</reference>
<sequence>MNSYAQYLARAAEEIRIFAASKDGSQWGSQWYEQISDLTEKTRAASTDEAAERYLDMLLWCIVDSGPLGKGFAPSIDIAADAMQRKRKRQFKERCLSKEHR</sequence>
<gene>
    <name evidence="1" type="ORF">GALL_161500</name>
</gene>
<accession>A0A1J5SCR9</accession>
<dbReference type="AlphaFoldDB" id="A0A1J5SCR9"/>
<dbReference type="EMBL" id="MLJW01000080">
    <property type="protein sequence ID" value="OIR01848.1"/>
    <property type="molecule type" value="Genomic_DNA"/>
</dbReference>